<dbReference type="PROSITE" id="PS50330">
    <property type="entry name" value="UIM"/>
    <property type="match status" value="2"/>
</dbReference>
<evidence type="ECO:0000313" key="3">
    <source>
        <dbReference type="EMBL" id="CAD8338598.1"/>
    </source>
</evidence>
<dbReference type="SMART" id="SM00726">
    <property type="entry name" value="UIM"/>
    <property type="match status" value="3"/>
</dbReference>
<dbReference type="InterPro" id="IPR002625">
    <property type="entry name" value="Smr_dom"/>
</dbReference>
<dbReference type="SUPFAM" id="SSF160443">
    <property type="entry name" value="SMR domain-like"/>
    <property type="match status" value="1"/>
</dbReference>
<proteinExistence type="predicted"/>
<dbReference type="Pfam" id="PF01713">
    <property type="entry name" value="Smr"/>
    <property type="match status" value="1"/>
</dbReference>
<sequence length="326" mass="36580">MQAANGTPSVVAELDLHGYRLQESIRRFTQFIDEVVTTNTTSKSSGRKKFKSKDGNVWVLVITGSGAHGQDGPVLRNGIEKLMVKRGMTYRINRGKGSFMVLANSGVVLRAPQQQQPGTKIIVKPRHEIEDLHNMPDLPKPTALKQHAINPIPSEAAAHDQSIRASKEDFIRFENQRKKETKLLKKAMSMSNVEYEKQIHQCDQEEANLQRAMSLSQMETEQRGGNSHSNADDDDDDDVIKEILELSKKDVGLMQTSGWEDDEERLREVLELSMKDAELETEDDLAAVLELSKHDAMEHSGHAERDEDDSKDEALKQALAVSLQDL</sequence>
<dbReference type="AlphaFoldDB" id="A0A7R9WX99"/>
<accession>A0A7R9WX99</accession>
<feature type="domain" description="Smr" evidence="2">
    <location>
        <begin position="14"/>
        <end position="104"/>
    </location>
</feature>
<protein>
    <recommendedName>
        <fullName evidence="2">Smr domain-containing protein</fullName>
    </recommendedName>
</protein>
<dbReference type="InterPro" id="IPR003903">
    <property type="entry name" value="UIM_dom"/>
</dbReference>
<feature type="region of interest" description="Disordered" evidence="1">
    <location>
        <begin position="291"/>
        <end position="314"/>
    </location>
</feature>
<reference evidence="3" key="1">
    <citation type="submission" date="2021-01" db="EMBL/GenBank/DDBJ databases">
        <authorList>
            <person name="Corre E."/>
            <person name="Pelletier E."/>
            <person name="Niang G."/>
            <person name="Scheremetjew M."/>
            <person name="Finn R."/>
            <person name="Kale V."/>
            <person name="Holt S."/>
            <person name="Cochrane G."/>
            <person name="Meng A."/>
            <person name="Brown T."/>
            <person name="Cohen L."/>
        </authorList>
    </citation>
    <scope>NUCLEOTIDE SEQUENCE</scope>
    <source>
        <strain evidence="3">CCMP3328</strain>
    </source>
</reference>
<feature type="compositionally biased region" description="Polar residues" evidence="1">
    <location>
        <begin position="215"/>
        <end position="229"/>
    </location>
</feature>
<organism evidence="3">
    <name type="scientific">Craspedostauros australis</name>
    <dbReference type="NCBI Taxonomy" id="1486917"/>
    <lineage>
        <taxon>Eukaryota</taxon>
        <taxon>Sar</taxon>
        <taxon>Stramenopiles</taxon>
        <taxon>Ochrophyta</taxon>
        <taxon>Bacillariophyta</taxon>
        <taxon>Bacillariophyceae</taxon>
        <taxon>Bacillariophycidae</taxon>
        <taxon>Naviculales</taxon>
        <taxon>Naviculaceae</taxon>
        <taxon>Craspedostauros</taxon>
    </lineage>
</organism>
<gene>
    <name evidence="3" type="ORF">CAUS1442_LOCUS10731</name>
</gene>
<name>A0A7R9WX99_9STRA</name>
<dbReference type="EMBL" id="HBEF01017252">
    <property type="protein sequence ID" value="CAD8338598.1"/>
    <property type="molecule type" value="Transcribed_RNA"/>
</dbReference>
<feature type="region of interest" description="Disordered" evidence="1">
    <location>
        <begin position="215"/>
        <end position="237"/>
    </location>
</feature>
<dbReference type="PROSITE" id="PS50828">
    <property type="entry name" value="SMR"/>
    <property type="match status" value="1"/>
</dbReference>
<feature type="compositionally biased region" description="Basic and acidic residues" evidence="1">
    <location>
        <begin position="291"/>
        <end position="305"/>
    </location>
</feature>
<dbReference type="InterPro" id="IPR036063">
    <property type="entry name" value="Smr_dom_sf"/>
</dbReference>
<dbReference type="Gene3D" id="3.30.1370.110">
    <property type="match status" value="1"/>
</dbReference>
<evidence type="ECO:0000256" key="1">
    <source>
        <dbReference type="SAM" id="MobiDB-lite"/>
    </source>
</evidence>
<evidence type="ECO:0000259" key="2">
    <source>
        <dbReference type="PROSITE" id="PS50828"/>
    </source>
</evidence>